<accession>A0A5C3KYH4</accession>
<dbReference type="EMBL" id="ML210193">
    <property type="protein sequence ID" value="TFK24903.1"/>
    <property type="molecule type" value="Genomic_DNA"/>
</dbReference>
<proteinExistence type="predicted"/>
<dbReference type="Gene3D" id="3.40.50.300">
    <property type="entry name" value="P-loop containing nucleotide triphosphate hydrolases"/>
    <property type="match status" value="1"/>
</dbReference>
<dbReference type="InterPro" id="IPR006073">
    <property type="entry name" value="GTP-bd"/>
</dbReference>
<dbReference type="OrthoDB" id="8954335at2759"/>
<feature type="region of interest" description="Disordered" evidence="1">
    <location>
        <begin position="1"/>
        <end position="22"/>
    </location>
</feature>
<dbReference type="Pfam" id="PF01926">
    <property type="entry name" value="MMR_HSR1"/>
    <property type="match status" value="1"/>
</dbReference>
<reference evidence="3 4" key="1">
    <citation type="journal article" date="2019" name="Nat. Ecol. Evol.">
        <title>Megaphylogeny resolves global patterns of mushroom evolution.</title>
        <authorList>
            <person name="Varga T."/>
            <person name="Krizsan K."/>
            <person name="Foldi C."/>
            <person name="Dima B."/>
            <person name="Sanchez-Garcia M."/>
            <person name="Sanchez-Ramirez S."/>
            <person name="Szollosi G.J."/>
            <person name="Szarkandi J.G."/>
            <person name="Papp V."/>
            <person name="Albert L."/>
            <person name="Andreopoulos W."/>
            <person name="Angelini C."/>
            <person name="Antonin V."/>
            <person name="Barry K.W."/>
            <person name="Bougher N.L."/>
            <person name="Buchanan P."/>
            <person name="Buyck B."/>
            <person name="Bense V."/>
            <person name="Catcheside P."/>
            <person name="Chovatia M."/>
            <person name="Cooper J."/>
            <person name="Damon W."/>
            <person name="Desjardin D."/>
            <person name="Finy P."/>
            <person name="Geml J."/>
            <person name="Haridas S."/>
            <person name="Hughes K."/>
            <person name="Justo A."/>
            <person name="Karasinski D."/>
            <person name="Kautmanova I."/>
            <person name="Kiss B."/>
            <person name="Kocsube S."/>
            <person name="Kotiranta H."/>
            <person name="LaButti K.M."/>
            <person name="Lechner B.E."/>
            <person name="Liimatainen K."/>
            <person name="Lipzen A."/>
            <person name="Lukacs Z."/>
            <person name="Mihaltcheva S."/>
            <person name="Morgado L.N."/>
            <person name="Niskanen T."/>
            <person name="Noordeloos M.E."/>
            <person name="Ohm R.A."/>
            <person name="Ortiz-Santana B."/>
            <person name="Ovrebo C."/>
            <person name="Racz N."/>
            <person name="Riley R."/>
            <person name="Savchenko A."/>
            <person name="Shiryaev A."/>
            <person name="Soop K."/>
            <person name="Spirin V."/>
            <person name="Szebenyi C."/>
            <person name="Tomsovsky M."/>
            <person name="Tulloss R.E."/>
            <person name="Uehling J."/>
            <person name="Grigoriev I.V."/>
            <person name="Vagvolgyi C."/>
            <person name="Papp T."/>
            <person name="Martin F.M."/>
            <person name="Miettinen O."/>
            <person name="Hibbett D.S."/>
            <person name="Nagy L.G."/>
        </authorList>
    </citation>
    <scope>NUCLEOTIDE SEQUENCE [LARGE SCALE GENOMIC DNA]</scope>
    <source>
        <strain evidence="3 4">CBS 121175</strain>
    </source>
</reference>
<dbReference type="CDD" id="cd00882">
    <property type="entry name" value="Ras_like_GTPase"/>
    <property type="match status" value="1"/>
</dbReference>
<dbReference type="AlphaFoldDB" id="A0A5C3KYH4"/>
<dbReference type="InterPro" id="IPR027417">
    <property type="entry name" value="P-loop_NTPase"/>
</dbReference>
<evidence type="ECO:0000313" key="4">
    <source>
        <dbReference type="Proteomes" id="UP000307440"/>
    </source>
</evidence>
<gene>
    <name evidence="3" type="ORF">FA15DRAFT_704208</name>
</gene>
<name>A0A5C3KYH4_COPMA</name>
<dbReference type="STRING" id="230819.A0A5C3KYH4"/>
<keyword evidence="4" id="KW-1185">Reference proteome</keyword>
<evidence type="ECO:0000256" key="1">
    <source>
        <dbReference type="SAM" id="MobiDB-lite"/>
    </source>
</evidence>
<sequence>MTLDHFTSMGAKHRNGEDSHLQDGSENDILIVVMGPPGAGKSSFIHNLLDDQAPSKPTVSHKYKPCTENVEHYSMVVTEALVQGHDQLQGLQGKRIVLLDTPGFDDCIGGVRSDYGLLHRVALWVASSYSQDVQVAALLYIYPIYPFRFTHTEGKNLQLFSKLCGPCLMPRVMMATSNWEYCSNMDRLQSRERDLTEDYWKGMLDAGAAMERLDGRRVGEFSAHALLVKMLDRMISSEQDWDGSILSLQFQVLGRRRSSKGRIRLKERIDAVLKECNYMGDTENVRRKALGLVREEEQGPASWGDRWLKPLLRFVSLWYSALG</sequence>
<evidence type="ECO:0000259" key="2">
    <source>
        <dbReference type="Pfam" id="PF01926"/>
    </source>
</evidence>
<protein>
    <recommendedName>
        <fullName evidence="2">G domain-containing protein</fullName>
    </recommendedName>
</protein>
<dbReference type="GO" id="GO:0005525">
    <property type="term" value="F:GTP binding"/>
    <property type="evidence" value="ECO:0007669"/>
    <property type="project" value="InterPro"/>
</dbReference>
<organism evidence="3 4">
    <name type="scientific">Coprinopsis marcescibilis</name>
    <name type="common">Agaric fungus</name>
    <name type="synonym">Psathyrella marcescibilis</name>
    <dbReference type="NCBI Taxonomy" id="230819"/>
    <lineage>
        <taxon>Eukaryota</taxon>
        <taxon>Fungi</taxon>
        <taxon>Dikarya</taxon>
        <taxon>Basidiomycota</taxon>
        <taxon>Agaricomycotina</taxon>
        <taxon>Agaricomycetes</taxon>
        <taxon>Agaricomycetidae</taxon>
        <taxon>Agaricales</taxon>
        <taxon>Agaricineae</taxon>
        <taxon>Psathyrellaceae</taxon>
        <taxon>Coprinopsis</taxon>
    </lineage>
</organism>
<dbReference type="SUPFAM" id="SSF52540">
    <property type="entry name" value="P-loop containing nucleoside triphosphate hydrolases"/>
    <property type="match status" value="1"/>
</dbReference>
<evidence type="ECO:0000313" key="3">
    <source>
        <dbReference type="EMBL" id="TFK24903.1"/>
    </source>
</evidence>
<dbReference type="Proteomes" id="UP000307440">
    <property type="component" value="Unassembled WGS sequence"/>
</dbReference>
<feature type="domain" description="G" evidence="2">
    <location>
        <begin position="31"/>
        <end position="109"/>
    </location>
</feature>